<dbReference type="AlphaFoldDB" id="A0A5N6XVT2"/>
<evidence type="ECO:0000313" key="2">
    <source>
        <dbReference type="EMBL" id="KAE8337267.1"/>
    </source>
</evidence>
<keyword evidence="1" id="KW-0812">Transmembrane</keyword>
<keyword evidence="1" id="KW-1133">Transmembrane helix</keyword>
<proteinExistence type="predicted"/>
<reference evidence="2" key="1">
    <citation type="submission" date="2019-04" db="EMBL/GenBank/DDBJ databases">
        <title>Friends and foes A comparative genomics study of 23 Aspergillus species from section Flavi.</title>
        <authorList>
            <consortium name="DOE Joint Genome Institute"/>
            <person name="Kjaerbolling I."/>
            <person name="Vesth T."/>
            <person name="Frisvad J.C."/>
            <person name="Nybo J.L."/>
            <person name="Theobald S."/>
            <person name="Kildgaard S."/>
            <person name="Isbrandt T."/>
            <person name="Kuo A."/>
            <person name="Sato A."/>
            <person name="Lyhne E.K."/>
            <person name="Kogle M.E."/>
            <person name="Wiebenga A."/>
            <person name="Kun R.S."/>
            <person name="Lubbers R.J."/>
            <person name="Makela M.R."/>
            <person name="Barry K."/>
            <person name="Chovatia M."/>
            <person name="Clum A."/>
            <person name="Daum C."/>
            <person name="Haridas S."/>
            <person name="He G."/>
            <person name="LaButti K."/>
            <person name="Lipzen A."/>
            <person name="Mondo S."/>
            <person name="Riley R."/>
            <person name="Salamov A."/>
            <person name="Simmons B.A."/>
            <person name="Magnuson J.K."/>
            <person name="Henrissat B."/>
            <person name="Mortensen U.H."/>
            <person name="Larsen T.O."/>
            <person name="Devries R.P."/>
            <person name="Grigoriev I.V."/>
            <person name="Machida M."/>
            <person name="Baker S.E."/>
            <person name="Andersen M.R."/>
        </authorList>
    </citation>
    <scope>NUCLEOTIDE SEQUENCE</scope>
    <source>
        <strain evidence="2">CBS 117612</strain>
    </source>
</reference>
<gene>
    <name evidence="2" type="ORF">BDV24DRAFT_140208</name>
</gene>
<accession>A0A5N6XVT2</accession>
<organism evidence="2">
    <name type="scientific">Aspergillus arachidicola</name>
    <dbReference type="NCBI Taxonomy" id="656916"/>
    <lineage>
        <taxon>Eukaryota</taxon>
        <taxon>Fungi</taxon>
        <taxon>Dikarya</taxon>
        <taxon>Ascomycota</taxon>
        <taxon>Pezizomycotina</taxon>
        <taxon>Eurotiomycetes</taxon>
        <taxon>Eurotiomycetidae</taxon>
        <taxon>Eurotiales</taxon>
        <taxon>Aspergillaceae</taxon>
        <taxon>Aspergillus</taxon>
        <taxon>Aspergillus subgen. Circumdati</taxon>
    </lineage>
</organism>
<protein>
    <submittedName>
        <fullName evidence="2">Uncharacterized protein</fullName>
    </submittedName>
</protein>
<sequence>MGWFGGLELGLGILVSSCSCIHFYIYCTTYYTLPIKELSIQLGCWIQYIRTIPTTSLQPHYNFTTSL</sequence>
<dbReference type="EMBL" id="ML737182">
    <property type="protein sequence ID" value="KAE8337267.1"/>
    <property type="molecule type" value="Genomic_DNA"/>
</dbReference>
<dbReference type="Proteomes" id="UP000325558">
    <property type="component" value="Unassembled WGS sequence"/>
</dbReference>
<keyword evidence="1" id="KW-0472">Membrane</keyword>
<evidence type="ECO:0000256" key="1">
    <source>
        <dbReference type="SAM" id="Phobius"/>
    </source>
</evidence>
<name>A0A5N6XVT2_9EURO</name>
<feature type="transmembrane region" description="Helical" evidence="1">
    <location>
        <begin position="12"/>
        <end position="33"/>
    </location>
</feature>